<feature type="region of interest" description="Disordered" evidence="1">
    <location>
        <begin position="86"/>
        <end position="122"/>
    </location>
</feature>
<feature type="region of interest" description="Disordered" evidence="1">
    <location>
        <begin position="252"/>
        <end position="279"/>
    </location>
</feature>
<evidence type="ECO:0000313" key="2">
    <source>
        <dbReference type="EMBL" id="KUJ12455.1"/>
    </source>
</evidence>
<dbReference type="KEGG" id="psco:LY89DRAFT_207988"/>
<dbReference type="Proteomes" id="UP000070700">
    <property type="component" value="Unassembled WGS sequence"/>
</dbReference>
<feature type="compositionally biased region" description="Polar residues" evidence="1">
    <location>
        <begin position="89"/>
        <end position="106"/>
    </location>
</feature>
<dbReference type="InParanoid" id="A0A194WWZ4"/>
<name>A0A194WWZ4_MOLSC</name>
<gene>
    <name evidence="2" type="ORF">LY89DRAFT_207988</name>
</gene>
<dbReference type="OrthoDB" id="3562367at2759"/>
<proteinExistence type="predicted"/>
<dbReference type="EMBL" id="KQ947424">
    <property type="protein sequence ID" value="KUJ12455.1"/>
    <property type="molecule type" value="Genomic_DNA"/>
</dbReference>
<dbReference type="RefSeq" id="XP_018066810.1">
    <property type="nucleotide sequence ID" value="XM_018205835.1"/>
</dbReference>
<protein>
    <submittedName>
        <fullName evidence="2">Uncharacterized protein</fullName>
    </submittedName>
</protein>
<dbReference type="GeneID" id="28815561"/>
<dbReference type="AlphaFoldDB" id="A0A194WWZ4"/>
<organism evidence="2 3">
    <name type="scientific">Mollisia scopiformis</name>
    <name type="common">Conifer needle endophyte fungus</name>
    <name type="synonym">Phialocephala scopiformis</name>
    <dbReference type="NCBI Taxonomy" id="149040"/>
    <lineage>
        <taxon>Eukaryota</taxon>
        <taxon>Fungi</taxon>
        <taxon>Dikarya</taxon>
        <taxon>Ascomycota</taxon>
        <taxon>Pezizomycotina</taxon>
        <taxon>Leotiomycetes</taxon>
        <taxon>Helotiales</taxon>
        <taxon>Mollisiaceae</taxon>
        <taxon>Mollisia</taxon>
    </lineage>
</organism>
<evidence type="ECO:0000313" key="3">
    <source>
        <dbReference type="Proteomes" id="UP000070700"/>
    </source>
</evidence>
<accession>A0A194WWZ4</accession>
<reference evidence="2 3" key="1">
    <citation type="submission" date="2015-10" db="EMBL/GenBank/DDBJ databases">
        <title>Full genome of DAOMC 229536 Phialocephala scopiformis, a fungal endophyte of spruce producing the potent anti-insectan compound rugulosin.</title>
        <authorList>
            <consortium name="DOE Joint Genome Institute"/>
            <person name="Walker A.K."/>
            <person name="Frasz S.L."/>
            <person name="Seifert K.A."/>
            <person name="Miller J.D."/>
            <person name="Mondo S.J."/>
            <person name="Labutti K."/>
            <person name="Lipzen A."/>
            <person name="Dockter R."/>
            <person name="Kennedy M."/>
            <person name="Grigoriev I.V."/>
            <person name="Spatafora J.W."/>
        </authorList>
    </citation>
    <scope>NUCLEOTIDE SEQUENCE [LARGE SCALE GENOMIC DNA]</scope>
    <source>
        <strain evidence="2 3">CBS 120377</strain>
    </source>
</reference>
<feature type="compositionally biased region" description="Low complexity" evidence="1">
    <location>
        <begin position="107"/>
        <end position="122"/>
    </location>
</feature>
<sequence length="352" mass="38365">MEIEHDFPAPKAVMPSFERAEQYFSHEESQSLLWTTEDSFFEGAESVEGMNLDFLVSDFSPPSWAVSKSNENNSSTPLTLEMTMEKTGCSKSQLISPPESLPSTALSQSQGSSAEQSAEQPQKAVCLNIDNLETASASAPSKEVTRNEKSYQHLPLLLETTLRFYFKAPSATQAPISDALRLAKDGLQAIQCCLREFYLSSRAQASSSGLSSHDPSPPEPDSESSSILACIILMEKVLFCYDSLLKRRSGPGDVSSPYAPSPAPSSTSTSNPTASSSSGHHCMQPIFIGDFEVEDKASWKMILDAVVAAQKQEARSTISKLEDWASDLAGKGKNEGRLAISFLEQLKRKFHD</sequence>
<feature type="compositionally biased region" description="Low complexity" evidence="1">
    <location>
        <begin position="264"/>
        <end position="278"/>
    </location>
</feature>
<evidence type="ECO:0000256" key="1">
    <source>
        <dbReference type="SAM" id="MobiDB-lite"/>
    </source>
</evidence>
<keyword evidence="3" id="KW-1185">Reference proteome</keyword>